<gene>
    <name evidence="9" type="ORF">EDD62_0991</name>
</gene>
<dbReference type="SUPFAM" id="SSF160240">
    <property type="entry name" value="Cation efflux protein cytoplasmic domain-like"/>
    <property type="match status" value="1"/>
</dbReference>
<dbReference type="Pfam" id="PF16916">
    <property type="entry name" value="ZT_dimer"/>
    <property type="match status" value="1"/>
</dbReference>
<dbReference type="InterPro" id="IPR027470">
    <property type="entry name" value="Cation_efflux_CTD"/>
</dbReference>
<evidence type="ECO:0000259" key="8">
    <source>
        <dbReference type="Pfam" id="PF16916"/>
    </source>
</evidence>
<dbReference type="PANTHER" id="PTHR43840">
    <property type="entry name" value="MITOCHONDRIAL METAL TRANSPORTER 1-RELATED"/>
    <property type="match status" value="1"/>
</dbReference>
<sequence>MESIQDKVKHAKFGAYLSIFTYLILTVFKLIYGYIFHSNALIADGLNNSTDIISSIAILIGLSISIKPADKIHNYGHYRAEFVASLLASFIMFAVSVQVLIDGITSFINDTHQVPNINASIIALISGIIMLIVSFINRRIAKKTSSTALKAASYDNLSDALVSFGAAIGIIGVSLGFNILDTIAALVIGLIIMKTSLGIFKESTITLTDGFDHDELQKMHQLVDSHKDVYHVKDIKARSHGMVTFIDVTVTVDPHLNVTESHYITEQIETILIDYYQNAETIVHIEPEY</sequence>
<dbReference type="InterPro" id="IPR036837">
    <property type="entry name" value="Cation_efflux_CTD_sf"/>
</dbReference>
<feature type="domain" description="Cation efflux protein transmembrane" evidence="7">
    <location>
        <begin position="16"/>
        <end position="204"/>
    </location>
</feature>
<dbReference type="EMBL" id="RKRK01000002">
    <property type="protein sequence ID" value="RPF58345.1"/>
    <property type="molecule type" value="Genomic_DNA"/>
</dbReference>
<feature type="domain" description="Cation efflux protein cytoplasmic" evidence="8">
    <location>
        <begin position="212"/>
        <end position="288"/>
    </location>
</feature>
<dbReference type="SUPFAM" id="SSF161111">
    <property type="entry name" value="Cation efflux protein transmembrane domain-like"/>
    <property type="match status" value="1"/>
</dbReference>
<dbReference type="RefSeq" id="WP_077139929.1">
    <property type="nucleotide sequence ID" value="NZ_CBCSGK010000012.1"/>
</dbReference>
<dbReference type="GO" id="GO:0008324">
    <property type="term" value="F:monoatomic cation transmembrane transporter activity"/>
    <property type="evidence" value="ECO:0007669"/>
    <property type="project" value="InterPro"/>
</dbReference>
<dbReference type="InterPro" id="IPR002524">
    <property type="entry name" value="Cation_efflux"/>
</dbReference>
<evidence type="ECO:0000256" key="1">
    <source>
        <dbReference type="ARBA" id="ARBA00004141"/>
    </source>
</evidence>
<organism evidence="9 10">
    <name type="scientific">Abyssicoccus albus</name>
    <dbReference type="NCBI Taxonomy" id="1817405"/>
    <lineage>
        <taxon>Bacteria</taxon>
        <taxon>Bacillati</taxon>
        <taxon>Bacillota</taxon>
        <taxon>Bacilli</taxon>
        <taxon>Bacillales</taxon>
        <taxon>Abyssicoccaceae</taxon>
    </lineage>
</organism>
<dbReference type="Gene3D" id="3.30.70.1350">
    <property type="entry name" value="Cation efflux protein, cytoplasmic domain"/>
    <property type="match status" value="1"/>
</dbReference>
<evidence type="ECO:0000256" key="6">
    <source>
        <dbReference type="ARBA" id="ARBA00023136"/>
    </source>
</evidence>
<dbReference type="InterPro" id="IPR058533">
    <property type="entry name" value="Cation_efflux_TM"/>
</dbReference>
<keyword evidence="10" id="KW-1185">Reference proteome</keyword>
<dbReference type="InterPro" id="IPR050291">
    <property type="entry name" value="CDF_Transporter"/>
</dbReference>
<dbReference type="FunFam" id="1.20.1510.10:FF:000006">
    <property type="entry name" value="Divalent cation efflux transporter"/>
    <property type="match status" value="1"/>
</dbReference>
<evidence type="ECO:0000256" key="5">
    <source>
        <dbReference type="ARBA" id="ARBA00022989"/>
    </source>
</evidence>
<keyword evidence="3" id="KW-0813">Transport</keyword>
<dbReference type="Pfam" id="PF01545">
    <property type="entry name" value="Cation_efflux"/>
    <property type="match status" value="1"/>
</dbReference>
<dbReference type="GO" id="GO:0016020">
    <property type="term" value="C:membrane"/>
    <property type="evidence" value="ECO:0007669"/>
    <property type="project" value="UniProtKB-SubCell"/>
</dbReference>
<evidence type="ECO:0000313" key="9">
    <source>
        <dbReference type="EMBL" id="RPF58345.1"/>
    </source>
</evidence>
<proteinExistence type="inferred from homology"/>
<dbReference type="STRING" id="1849491.BVH56_02415"/>
<reference evidence="9 10" key="1">
    <citation type="submission" date="2018-11" db="EMBL/GenBank/DDBJ databases">
        <title>Genomic Encyclopedia of Type Strains, Phase IV (KMG-IV): sequencing the most valuable type-strain genomes for metagenomic binning, comparative biology and taxonomic classification.</title>
        <authorList>
            <person name="Goeker M."/>
        </authorList>
    </citation>
    <scope>NUCLEOTIDE SEQUENCE [LARGE SCALE GENOMIC DNA]</scope>
    <source>
        <strain evidence="9 10">DSM 29158</strain>
    </source>
</reference>
<dbReference type="Proteomes" id="UP000277108">
    <property type="component" value="Unassembled WGS sequence"/>
</dbReference>
<accession>A0A1Q1G0P6</accession>
<name>A0A1Q1G0P6_9BACL</name>
<protein>
    <submittedName>
        <fullName evidence="9">Cation diffusion facilitator family transporter</fullName>
    </submittedName>
</protein>
<evidence type="ECO:0000313" key="10">
    <source>
        <dbReference type="Proteomes" id="UP000277108"/>
    </source>
</evidence>
<comment type="similarity">
    <text evidence="2">Belongs to the cation diffusion facilitator (CDF) transporter (TC 2.A.4) family.</text>
</comment>
<evidence type="ECO:0000256" key="3">
    <source>
        <dbReference type="ARBA" id="ARBA00022448"/>
    </source>
</evidence>
<comment type="caution">
    <text evidence="9">The sequence shown here is derived from an EMBL/GenBank/DDBJ whole genome shotgun (WGS) entry which is preliminary data.</text>
</comment>
<dbReference type="PANTHER" id="PTHR43840:SF50">
    <property type="entry name" value="MANGANESE EFFLUX SYSTEM PROTEIN MNES"/>
    <property type="match status" value="1"/>
</dbReference>
<evidence type="ECO:0000256" key="4">
    <source>
        <dbReference type="ARBA" id="ARBA00022692"/>
    </source>
</evidence>
<dbReference type="NCBIfam" id="TIGR01297">
    <property type="entry name" value="CDF"/>
    <property type="match status" value="1"/>
</dbReference>
<keyword evidence="5" id="KW-1133">Transmembrane helix</keyword>
<dbReference type="OrthoDB" id="9806522at2"/>
<evidence type="ECO:0000256" key="2">
    <source>
        <dbReference type="ARBA" id="ARBA00008114"/>
    </source>
</evidence>
<comment type="subcellular location">
    <subcellularLocation>
        <location evidence="1">Membrane</location>
        <topology evidence="1">Multi-pass membrane protein</topology>
    </subcellularLocation>
</comment>
<dbReference type="InterPro" id="IPR027469">
    <property type="entry name" value="Cation_efflux_TMD_sf"/>
</dbReference>
<keyword evidence="6" id="KW-0472">Membrane</keyword>
<dbReference type="Gene3D" id="1.20.1510.10">
    <property type="entry name" value="Cation efflux protein transmembrane domain"/>
    <property type="match status" value="1"/>
</dbReference>
<evidence type="ECO:0000259" key="7">
    <source>
        <dbReference type="Pfam" id="PF01545"/>
    </source>
</evidence>
<accession>A0A3N5CGB1</accession>
<dbReference type="AlphaFoldDB" id="A0A1Q1G0P6"/>
<keyword evidence="4" id="KW-0812">Transmembrane</keyword>